<dbReference type="PANTHER" id="PTHR23021">
    <property type="entry name" value="SERPENTINE RECEPTOR, CLASS T"/>
    <property type="match status" value="1"/>
</dbReference>
<feature type="transmembrane region" description="Helical" evidence="1">
    <location>
        <begin position="22"/>
        <end position="46"/>
    </location>
</feature>
<evidence type="ECO:0000313" key="2">
    <source>
        <dbReference type="Proteomes" id="UP000887578"/>
    </source>
</evidence>
<dbReference type="InterPro" id="IPR019425">
    <property type="entry name" value="7TM_GPCR_serpentine_rcpt_Srt"/>
</dbReference>
<dbReference type="SUPFAM" id="SSF81321">
    <property type="entry name" value="Family A G protein-coupled receptor-like"/>
    <property type="match status" value="1"/>
</dbReference>
<dbReference type="PANTHER" id="PTHR23021:SF11">
    <property type="entry name" value="SERPENTINE RECEPTOR, CLASS T"/>
    <property type="match status" value="1"/>
</dbReference>
<organism evidence="2 3">
    <name type="scientific">Panagrolaimus davidi</name>
    <dbReference type="NCBI Taxonomy" id="227884"/>
    <lineage>
        <taxon>Eukaryota</taxon>
        <taxon>Metazoa</taxon>
        <taxon>Ecdysozoa</taxon>
        <taxon>Nematoda</taxon>
        <taxon>Chromadorea</taxon>
        <taxon>Rhabditida</taxon>
        <taxon>Tylenchina</taxon>
        <taxon>Panagrolaimomorpha</taxon>
        <taxon>Panagrolaimoidea</taxon>
        <taxon>Panagrolaimidae</taxon>
        <taxon>Panagrolaimus</taxon>
    </lineage>
</organism>
<evidence type="ECO:0000256" key="1">
    <source>
        <dbReference type="SAM" id="Phobius"/>
    </source>
</evidence>
<reference evidence="3" key="1">
    <citation type="submission" date="2022-11" db="UniProtKB">
        <authorList>
            <consortium name="WormBaseParasite"/>
        </authorList>
    </citation>
    <scope>IDENTIFICATION</scope>
</reference>
<sequence length="251" mass="28400">MYIPSLIVIRQKKFSSQPCYKIMFYVGIVDVFCLCVNGLATGVFMIKGYVFCSSPVLLHSLGAIGLGLWIAASDVGMILGINRCFEMYNTHVAASFFEGRKVYIWLMIPTIHGFYAWLFSKSVSFSSILLSWFFNPHVGYYGDDDLIVRVWQNVTKTFVQVFFICTFTTIAAAVYVYEQFFPVSNIYILMGSYAWCCAHGFPSIIYVTMNKTVRKQIFGWFKIKNHVIYNTSSVQATSQAINATATVTVNA</sequence>
<name>A0A914Q2T3_9BILA</name>
<feature type="transmembrane region" description="Helical" evidence="1">
    <location>
        <begin position="186"/>
        <end position="207"/>
    </location>
</feature>
<feature type="transmembrane region" description="Helical" evidence="1">
    <location>
        <begin position="58"/>
        <end position="81"/>
    </location>
</feature>
<protein>
    <submittedName>
        <fullName evidence="3">Uncharacterized protein</fullName>
    </submittedName>
</protein>
<keyword evidence="1" id="KW-0812">Transmembrane</keyword>
<keyword evidence="1" id="KW-0472">Membrane</keyword>
<dbReference type="Proteomes" id="UP000887578">
    <property type="component" value="Unplaced"/>
</dbReference>
<keyword evidence="2" id="KW-1185">Reference proteome</keyword>
<dbReference type="Pfam" id="PF10321">
    <property type="entry name" value="7TM_GPCR_Srt"/>
    <property type="match status" value="2"/>
</dbReference>
<evidence type="ECO:0000313" key="3">
    <source>
        <dbReference type="WBParaSite" id="PDA_v2.g2507.t1"/>
    </source>
</evidence>
<feature type="transmembrane region" description="Helical" evidence="1">
    <location>
        <begin position="125"/>
        <end position="142"/>
    </location>
</feature>
<dbReference type="WBParaSite" id="PDA_v2.g2507.t1">
    <property type="protein sequence ID" value="PDA_v2.g2507.t1"/>
    <property type="gene ID" value="PDA_v2.g2507"/>
</dbReference>
<keyword evidence="1" id="KW-1133">Transmembrane helix</keyword>
<proteinExistence type="predicted"/>
<feature type="transmembrane region" description="Helical" evidence="1">
    <location>
        <begin position="154"/>
        <end position="174"/>
    </location>
</feature>
<feature type="transmembrane region" description="Helical" evidence="1">
    <location>
        <begin position="102"/>
        <end position="119"/>
    </location>
</feature>
<accession>A0A914Q2T3</accession>
<dbReference type="AlphaFoldDB" id="A0A914Q2T3"/>